<gene>
    <name evidence="2" type="ORF">SAMN05216283_101286</name>
</gene>
<dbReference type="AlphaFoldDB" id="A0A1I2B1E4"/>
<proteinExistence type="predicted"/>
<feature type="transmembrane region" description="Helical" evidence="1">
    <location>
        <begin position="242"/>
        <end position="259"/>
    </location>
</feature>
<dbReference type="STRING" id="655355.SAMN05216283_101286"/>
<evidence type="ECO:0000313" key="3">
    <source>
        <dbReference type="Proteomes" id="UP000198964"/>
    </source>
</evidence>
<dbReference type="RefSeq" id="WP_093918035.1">
    <property type="nucleotide sequence ID" value="NZ_FONW01000001.1"/>
</dbReference>
<reference evidence="2 3" key="1">
    <citation type="submission" date="2016-10" db="EMBL/GenBank/DDBJ databases">
        <authorList>
            <person name="de Groot N.N."/>
        </authorList>
    </citation>
    <scope>NUCLEOTIDE SEQUENCE [LARGE SCALE GENOMIC DNA]</scope>
    <source>
        <strain evidence="2 3">CGMCC 1.9156</strain>
    </source>
</reference>
<organism evidence="2 3">
    <name type="scientific">Sunxiuqinia elliptica</name>
    <dbReference type="NCBI Taxonomy" id="655355"/>
    <lineage>
        <taxon>Bacteria</taxon>
        <taxon>Pseudomonadati</taxon>
        <taxon>Bacteroidota</taxon>
        <taxon>Bacteroidia</taxon>
        <taxon>Marinilabiliales</taxon>
        <taxon>Prolixibacteraceae</taxon>
        <taxon>Sunxiuqinia</taxon>
    </lineage>
</organism>
<evidence type="ECO:0000313" key="2">
    <source>
        <dbReference type="EMBL" id="SFE49984.1"/>
    </source>
</evidence>
<feature type="transmembrane region" description="Helical" evidence="1">
    <location>
        <begin position="113"/>
        <end position="132"/>
    </location>
</feature>
<dbReference type="Proteomes" id="UP000198964">
    <property type="component" value="Unassembled WGS sequence"/>
</dbReference>
<keyword evidence="3" id="KW-1185">Reference proteome</keyword>
<name>A0A1I2B1E4_9BACT</name>
<dbReference type="EMBL" id="FONW01000001">
    <property type="protein sequence ID" value="SFE49984.1"/>
    <property type="molecule type" value="Genomic_DNA"/>
</dbReference>
<dbReference type="InterPro" id="IPR025367">
    <property type="entry name" value="DUF4271"/>
</dbReference>
<keyword evidence="1" id="KW-1133">Transmembrane helix</keyword>
<keyword evidence="1" id="KW-0812">Transmembrane</keyword>
<accession>A0A1I2B1E4</accession>
<feature type="transmembrane region" description="Helical" evidence="1">
    <location>
        <begin position="195"/>
        <end position="211"/>
    </location>
</feature>
<keyword evidence="1" id="KW-0472">Membrane</keyword>
<feature type="transmembrane region" description="Helical" evidence="1">
    <location>
        <begin position="294"/>
        <end position="317"/>
    </location>
</feature>
<dbReference type="Pfam" id="PF14093">
    <property type="entry name" value="DUF4271"/>
    <property type="match status" value="1"/>
</dbReference>
<sequence>MLQGTNQNDTLLRQLHQAVEIRSSNTLKLQPKLIQPDTTINFDTVRQASNTQQAIPKQSGTRVSERARAQAEQSIKLDSLKPISPTKVETHTELPRPGIVLPEKSLLRDKPDWIIGVYILLLILLASVRLFFNKYLNQLFHSIVNYATSSRLFRDRSVSITHAAFRLDLMFYLIFSVFIYQFFNLFHVSFGQTSLITYLIILGMVIGYYLLKRLVYSIVGVISDSTQETSEYLYNMHLHNRVLGLFLFPVSLVIAFASLQNPRTVAYIGLLVCGIFYLLLIIRGAKILITKHFSIFYLILYLCTLEILPLIFIYSMVLVKNGIK</sequence>
<feature type="transmembrane region" description="Helical" evidence="1">
    <location>
        <begin position="163"/>
        <end position="183"/>
    </location>
</feature>
<protein>
    <recommendedName>
        <fullName evidence="4">DUF4271 domain-containing protein</fullName>
    </recommendedName>
</protein>
<evidence type="ECO:0000256" key="1">
    <source>
        <dbReference type="SAM" id="Phobius"/>
    </source>
</evidence>
<feature type="transmembrane region" description="Helical" evidence="1">
    <location>
        <begin position="265"/>
        <end position="282"/>
    </location>
</feature>
<evidence type="ECO:0008006" key="4">
    <source>
        <dbReference type="Google" id="ProtNLM"/>
    </source>
</evidence>